<reference evidence="1 2" key="1">
    <citation type="submission" date="2018-08" db="EMBL/GenBank/DDBJ databases">
        <title>Wenzhouxiangella salilacus sp. nov., a novel bacterium isolated from a saline lake in Xinjiang Province, China.</title>
        <authorList>
            <person name="Han S."/>
        </authorList>
    </citation>
    <scope>NUCLEOTIDE SEQUENCE [LARGE SCALE GENOMIC DNA]</scope>
    <source>
        <strain evidence="1 2">XDB06</strain>
    </source>
</reference>
<keyword evidence="2" id="KW-1185">Reference proteome</keyword>
<protein>
    <recommendedName>
        <fullName evidence="3">3-hydroxylacyl-ACP dehydratase</fullName>
    </recommendedName>
</protein>
<dbReference type="EMBL" id="QUZK01000039">
    <property type="protein sequence ID" value="RFF30011.1"/>
    <property type="molecule type" value="Genomic_DNA"/>
</dbReference>
<dbReference type="InterPro" id="IPR016776">
    <property type="entry name" value="ApeP-like_dehydratase"/>
</dbReference>
<dbReference type="AlphaFoldDB" id="A0A3E1K7N3"/>
<evidence type="ECO:0000313" key="1">
    <source>
        <dbReference type="EMBL" id="RFF30011.1"/>
    </source>
</evidence>
<evidence type="ECO:0008006" key="3">
    <source>
        <dbReference type="Google" id="ProtNLM"/>
    </source>
</evidence>
<dbReference type="Gene3D" id="3.10.129.10">
    <property type="entry name" value="Hotdog Thioesterase"/>
    <property type="match status" value="1"/>
</dbReference>
<gene>
    <name evidence="1" type="ORF">DZC52_09920</name>
</gene>
<name>A0A3E1K7N3_9GAMM</name>
<proteinExistence type="predicted"/>
<evidence type="ECO:0000313" key="2">
    <source>
        <dbReference type="Proteomes" id="UP000260351"/>
    </source>
</evidence>
<sequence>MNERITDIEARVPHAGAMVLIDEVLSHDDVRITCRAETGPIEQHPLARQGVLPASALAEYGAQAMAVHGSLLAATDLPPREGRLVALPELELGLAALEQPAELVIHAERIGGSAVGEVYEFRVLGDETMLARGRATVMFPDSGQAA</sequence>
<dbReference type="InterPro" id="IPR029069">
    <property type="entry name" value="HotDog_dom_sf"/>
</dbReference>
<dbReference type="RefSeq" id="WP_116650993.1">
    <property type="nucleotide sequence ID" value="NZ_QUZK01000039.1"/>
</dbReference>
<organism evidence="1 2">
    <name type="scientific">Wenzhouxiangella sediminis</name>
    <dbReference type="NCBI Taxonomy" id="1792836"/>
    <lineage>
        <taxon>Bacteria</taxon>
        <taxon>Pseudomonadati</taxon>
        <taxon>Pseudomonadota</taxon>
        <taxon>Gammaproteobacteria</taxon>
        <taxon>Chromatiales</taxon>
        <taxon>Wenzhouxiangellaceae</taxon>
        <taxon>Wenzhouxiangella</taxon>
    </lineage>
</organism>
<comment type="caution">
    <text evidence="1">The sequence shown here is derived from an EMBL/GenBank/DDBJ whole genome shotgun (WGS) entry which is preliminary data.</text>
</comment>
<dbReference type="OrthoDB" id="9800188at2"/>
<accession>A0A3E1K7N3</accession>
<dbReference type="Pfam" id="PF22817">
    <property type="entry name" value="ApeP-like"/>
    <property type="match status" value="1"/>
</dbReference>
<dbReference type="Proteomes" id="UP000260351">
    <property type="component" value="Unassembled WGS sequence"/>
</dbReference>
<dbReference type="SUPFAM" id="SSF54637">
    <property type="entry name" value="Thioesterase/thiol ester dehydrase-isomerase"/>
    <property type="match status" value="1"/>
</dbReference>